<gene>
    <name evidence="16" type="ORF">AYO21_07259</name>
</gene>
<keyword evidence="5" id="KW-1003">Cell membrane</keyword>
<evidence type="ECO:0000256" key="2">
    <source>
        <dbReference type="ARBA" id="ARBA00006278"/>
    </source>
</evidence>
<dbReference type="CDD" id="cd06186">
    <property type="entry name" value="NOX_Duox_like_FAD_NADP"/>
    <property type="match status" value="1"/>
</dbReference>
<evidence type="ECO:0000256" key="8">
    <source>
        <dbReference type="ARBA" id="ARBA00022989"/>
    </source>
</evidence>
<dbReference type="AlphaFoldDB" id="A0A177F282"/>
<proteinExistence type="inferred from homology"/>
<dbReference type="Pfam" id="PF08030">
    <property type="entry name" value="NAD_binding_6"/>
    <property type="match status" value="1"/>
</dbReference>
<dbReference type="SUPFAM" id="SSF63380">
    <property type="entry name" value="Riboflavin synthase domain-like"/>
    <property type="match status" value="1"/>
</dbReference>
<dbReference type="OrthoDB" id="3944240at2759"/>
<dbReference type="InterPro" id="IPR013130">
    <property type="entry name" value="Fe3_Rdtase_TM_dom"/>
</dbReference>
<dbReference type="GeneID" id="34602415"/>
<dbReference type="Pfam" id="PF01794">
    <property type="entry name" value="Ferric_reduct"/>
    <property type="match status" value="1"/>
</dbReference>
<dbReference type="Pfam" id="PF08022">
    <property type="entry name" value="FAD_binding_8"/>
    <property type="match status" value="1"/>
</dbReference>
<evidence type="ECO:0000256" key="3">
    <source>
        <dbReference type="ARBA" id="ARBA00012668"/>
    </source>
</evidence>
<comment type="subcellular location">
    <subcellularLocation>
        <location evidence="1">Cell membrane</location>
        <topology evidence="1">Multi-pass membrane protein</topology>
    </subcellularLocation>
</comment>
<keyword evidence="10" id="KW-0406">Ion transport</keyword>
<dbReference type="GO" id="GO:0052851">
    <property type="term" value="F:ferric-chelate reductase (NADPH) activity"/>
    <property type="evidence" value="ECO:0007669"/>
    <property type="project" value="UniProtKB-EC"/>
</dbReference>
<evidence type="ECO:0000256" key="9">
    <source>
        <dbReference type="ARBA" id="ARBA00023002"/>
    </source>
</evidence>
<dbReference type="SUPFAM" id="SSF52343">
    <property type="entry name" value="Ferredoxin reductase-like, C-terminal NADP-linked domain"/>
    <property type="match status" value="1"/>
</dbReference>
<evidence type="ECO:0000256" key="12">
    <source>
        <dbReference type="ARBA" id="ARBA00023180"/>
    </source>
</evidence>
<keyword evidence="7" id="KW-0249">Electron transport</keyword>
<evidence type="ECO:0000259" key="15">
    <source>
        <dbReference type="PROSITE" id="PS51384"/>
    </source>
</evidence>
<organism evidence="16 17">
    <name type="scientific">Fonsecaea monophora</name>
    <dbReference type="NCBI Taxonomy" id="254056"/>
    <lineage>
        <taxon>Eukaryota</taxon>
        <taxon>Fungi</taxon>
        <taxon>Dikarya</taxon>
        <taxon>Ascomycota</taxon>
        <taxon>Pezizomycotina</taxon>
        <taxon>Eurotiomycetes</taxon>
        <taxon>Chaetothyriomycetidae</taxon>
        <taxon>Chaetothyriales</taxon>
        <taxon>Herpotrichiellaceae</taxon>
        <taxon>Fonsecaea</taxon>
    </lineage>
</organism>
<keyword evidence="11 14" id="KW-0472">Membrane</keyword>
<feature type="transmembrane region" description="Helical" evidence="14">
    <location>
        <begin position="151"/>
        <end position="177"/>
    </location>
</feature>
<dbReference type="RefSeq" id="XP_022510389.1">
    <property type="nucleotide sequence ID" value="XM_022657216.1"/>
</dbReference>
<evidence type="ECO:0000313" key="17">
    <source>
        <dbReference type="Proteomes" id="UP000077002"/>
    </source>
</evidence>
<evidence type="ECO:0000256" key="11">
    <source>
        <dbReference type="ARBA" id="ARBA00023136"/>
    </source>
</evidence>
<keyword evidence="17" id="KW-1185">Reference proteome</keyword>
<evidence type="ECO:0000256" key="13">
    <source>
        <dbReference type="ARBA" id="ARBA00048483"/>
    </source>
</evidence>
<keyword evidence="4" id="KW-0813">Transport</keyword>
<feature type="transmembrane region" description="Helical" evidence="14">
    <location>
        <begin position="189"/>
        <end position="207"/>
    </location>
</feature>
<dbReference type="PANTHER" id="PTHR32361">
    <property type="entry name" value="FERRIC/CUPRIC REDUCTASE TRANSMEMBRANE COMPONENT"/>
    <property type="match status" value="1"/>
</dbReference>
<reference evidence="16 17" key="1">
    <citation type="submission" date="2016-03" db="EMBL/GenBank/DDBJ databases">
        <title>Draft genome sequence of the Fonsecaea monophora CBS 269.37.</title>
        <authorList>
            <person name="Bombassaro A."/>
            <person name="Vinicius W.A."/>
            <person name="De Hoog S."/>
            <person name="Sun J."/>
            <person name="Souza E.M."/>
            <person name="Raittz R.T."/>
            <person name="Costa F."/>
            <person name="Leao A.C."/>
            <person name="Tadra-Sfeir M.Z."/>
            <person name="Baura V."/>
            <person name="Balsanelli E."/>
            <person name="Pedrosa F.O."/>
            <person name="Moreno L.F."/>
            <person name="Steffens M.B."/>
            <person name="Xi L."/>
            <person name="Bocca A.L."/>
            <person name="Felipe M.S."/>
            <person name="Teixeira M."/>
            <person name="Telles Filho F.Q."/>
            <person name="Azevedo C.M."/>
            <person name="Gomes R."/>
            <person name="Vicente V.A."/>
        </authorList>
    </citation>
    <scope>NUCLEOTIDE SEQUENCE [LARGE SCALE GENOMIC DNA]</scope>
    <source>
        <strain evidence="16 17">CBS 269.37</strain>
    </source>
</reference>
<name>A0A177F282_9EURO</name>
<keyword evidence="12" id="KW-0325">Glycoprotein</keyword>
<evidence type="ECO:0000256" key="7">
    <source>
        <dbReference type="ARBA" id="ARBA00022982"/>
    </source>
</evidence>
<feature type="transmembrane region" description="Helical" evidence="14">
    <location>
        <begin position="227"/>
        <end position="246"/>
    </location>
</feature>
<dbReference type="PANTHER" id="PTHR32361:SF9">
    <property type="entry name" value="FERRIC REDUCTASE TRANSMEMBRANE COMPONENT 3-RELATED"/>
    <property type="match status" value="1"/>
</dbReference>
<dbReference type="EMBL" id="LVKK01000055">
    <property type="protein sequence ID" value="OAG38437.1"/>
    <property type="molecule type" value="Genomic_DNA"/>
</dbReference>
<feature type="transmembrane region" description="Helical" evidence="14">
    <location>
        <begin position="253"/>
        <end position="273"/>
    </location>
</feature>
<feature type="transmembrane region" description="Helical" evidence="14">
    <location>
        <begin position="113"/>
        <end position="131"/>
    </location>
</feature>
<dbReference type="Gene3D" id="2.40.30.10">
    <property type="entry name" value="Translation factors"/>
    <property type="match status" value="1"/>
</dbReference>
<dbReference type="GO" id="GO:0006879">
    <property type="term" value="P:intracellular iron ion homeostasis"/>
    <property type="evidence" value="ECO:0007669"/>
    <property type="project" value="TreeGrafter"/>
</dbReference>
<dbReference type="InterPro" id="IPR017927">
    <property type="entry name" value="FAD-bd_FR_type"/>
</dbReference>
<comment type="caution">
    <text evidence="16">The sequence shown here is derived from an EMBL/GenBank/DDBJ whole genome shotgun (WGS) entry which is preliminary data.</text>
</comment>
<evidence type="ECO:0000256" key="5">
    <source>
        <dbReference type="ARBA" id="ARBA00022475"/>
    </source>
</evidence>
<dbReference type="SFLD" id="SFLDG01168">
    <property type="entry name" value="Ferric_reductase_subgroup_(FRE"/>
    <property type="match status" value="1"/>
</dbReference>
<dbReference type="Proteomes" id="UP000077002">
    <property type="component" value="Unassembled WGS sequence"/>
</dbReference>
<evidence type="ECO:0000256" key="14">
    <source>
        <dbReference type="SAM" id="Phobius"/>
    </source>
</evidence>
<comment type="catalytic activity">
    <reaction evidence="13">
        <text>2 a Fe(II)-siderophore + NADP(+) + H(+) = 2 a Fe(III)-siderophore + NADPH</text>
        <dbReference type="Rhea" id="RHEA:28795"/>
        <dbReference type="Rhea" id="RHEA-COMP:11342"/>
        <dbReference type="Rhea" id="RHEA-COMP:11344"/>
        <dbReference type="ChEBI" id="CHEBI:15378"/>
        <dbReference type="ChEBI" id="CHEBI:29033"/>
        <dbReference type="ChEBI" id="CHEBI:29034"/>
        <dbReference type="ChEBI" id="CHEBI:57783"/>
        <dbReference type="ChEBI" id="CHEBI:58349"/>
        <dbReference type="EC" id="1.16.1.9"/>
    </reaction>
</comment>
<evidence type="ECO:0000256" key="10">
    <source>
        <dbReference type="ARBA" id="ARBA00023065"/>
    </source>
</evidence>
<dbReference type="InterPro" id="IPR013112">
    <property type="entry name" value="FAD-bd_8"/>
</dbReference>
<feature type="domain" description="FAD-binding FR-type" evidence="15">
    <location>
        <begin position="280"/>
        <end position="425"/>
    </location>
</feature>
<comment type="similarity">
    <text evidence="2">Belongs to the ferric reductase (FRE) family.</text>
</comment>
<dbReference type="InterPro" id="IPR051410">
    <property type="entry name" value="Ferric/Cupric_Reductase"/>
</dbReference>
<feature type="transmembrane region" description="Helical" evidence="14">
    <location>
        <begin position="30"/>
        <end position="48"/>
    </location>
</feature>
<evidence type="ECO:0000256" key="4">
    <source>
        <dbReference type="ARBA" id="ARBA00022448"/>
    </source>
</evidence>
<dbReference type="Gene3D" id="3.40.50.80">
    <property type="entry name" value="Nucleotide-binding domain of ferredoxin-NADP reductase (FNR) module"/>
    <property type="match status" value="1"/>
</dbReference>
<dbReference type="GO" id="GO:0005886">
    <property type="term" value="C:plasma membrane"/>
    <property type="evidence" value="ECO:0007669"/>
    <property type="project" value="UniProtKB-SubCell"/>
</dbReference>
<sequence>MDMSGMSGMGGMDMAMTSMFTPTNKKLAHLYWYLVAAVVGVLVFRRVVDRLRILANKRKSQQQPGQIPGRPQNALEQLYDTTIAICRELAYPQLWTCTGRFTRYFTPPSLGRCLLLLTYWAVILTMLWSNVLLTPSSPNYAYRWEIVGFRAAWVSVTQLPLIYILSGKANIITMLTGISYERLNWLHRWISRTIFLTVIVHWSYFFTEWSIADFVTLQLKWMPMVKYGFGAWATLGWMVITGFGFFRNLSYELWFVQHLAAAMVLLWLVHVHVPSYAQYNVWFAVGVVAFDRLVRTVMSLVINLHLLPNKRDSVPSGRRIGYEAEVKALSGEFLQVKVRNVAMSWRPGQHVYLSIPRAGIFEAHPFTIASIPKSVSGESGPNTIELYVRVHNGFTKRLYRRCQNQLSSRTFLSFISGPWGNPPSVERFESMVFAATGNGVSFTIPIFRQAVLTSNNVRQISFIWIFRQAEQLDWFKEELLSAWVAARRRNIKINIYAFITGHGQLRSVSPSECNALFEPRSDSNHSVPEKLLDNNLDTADIPDNAKLSMQKEIGSVREDSVSSSSSVNEQPKIQVAYGRPDFDLLIHPVVEEAWGETGILACGGIQFSGQLRNYVAKLSDERAVHKGTGAQGIYLFSETYGW</sequence>
<dbReference type="EC" id="1.16.1.9" evidence="3"/>
<evidence type="ECO:0000256" key="6">
    <source>
        <dbReference type="ARBA" id="ARBA00022692"/>
    </source>
</evidence>
<dbReference type="GO" id="GO:0015677">
    <property type="term" value="P:copper ion import"/>
    <property type="evidence" value="ECO:0007669"/>
    <property type="project" value="TreeGrafter"/>
</dbReference>
<dbReference type="GO" id="GO:0006826">
    <property type="term" value="P:iron ion transport"/>
    <property type="evidence" value="ECO:0007669"/>
    <property type="project" value="TreeGrafter"/>
</dbReference>
<dbReference type="InterPro" id="IPR013121">
    <property type="entry name" value="Fe_red_NAD-bd_6"/>
</dbReference>
<protein>
    <recommendedName>
        <fullName evidence="3">ferric-chelate reductase (NADPH)</fullName>
        <ecNumber evidence="3">1.16.1.9</ecNumber>
    </recommendedName>
</protein>
<keyword evidence="8 14" id="KW-1133">Transmembrane helix</keyword>
<evidence type="ECO:0000256" key="1">
    <source>
        <dbReference type="ARBA" id="ARBA00004651"/>
    </source>
</evidence>
<dbReference type="InterPro" id="IPR017938">
    <property type="entry name" value="Riboflavin_synthase-like_b-brl"/>
</dbReference>
<keyword evidence="6 14" id="KW-0812">Transmembrane</keyword>
<evidence type="ECO:0000313" key="16">
    <source>
        <dbReference type="EMBL" id="OAG38437.1"/>
    </source>
</evidence>
<dbReference type="InterPro" id="IPR039261">
    <property type="entry name" value="FNR_nucleotide-bd"/>
</dbReference>
<keyword evidence="9" id="KW-0560">Oxidoreductase</keyword>
<dbReference type="PROSITE" id="PS51384">
    <property type="entry name" value="FAD_FR"/>
    <property type="match status" value="1"/>
</dbReference>
<accession>A0A177F282</accession>
<dbReference type="SFLD" id="SFLDS00052">
    <property type="entry name" value="Ferric_Reductase_Domain"/>
    <property type="match status" value="1"/>
</dbReference>